<dbReference type="InterPro" id="IPR003245">
    <property type="entry name" value="Phytocyanin_dom"/>
</dbReference>
<dbReference type="PROSITE" id="PS51485">
    <property type="entry name" value="PHYTOCYANIN"/>
    <property type="match status" value="2"/>
</dbReference>
<organism evidence="2 3">
    <name type="scientific">Rhododendron simsii</name>
    <name type="common">Sims's rhododendron</name>
    <dbReference type="NCBI Taxonomy" id="118357"/>
    <lineage>
        <taxon>Eukaryota</taxon>
        <taxon>Viridiplantae</taxon>
        <taxon>Streptophyta</taxon>
        <taxon>Embryophyta</taxon>
        <taxon>Tracheophyta</taxon>
        <taxon>Spermatophyta</taxon>
        <taxon>Magnoliopsida</taxon>
        <taxon>eudicotyledons</taxon>
        <taxon>Gunneridae</taxon>
        <taxon>Pentapetalae</taxon>
        <taxon>asterids</taxon>
        <taxon>Ericales</taxon>
        <taxon>Ericaceae</taxon>
        <taxon>Ericoideae</taxon>
        <taxon>Rhodoreae</taxon>
        <taxon>Rhododendron</taxon>
    </lineage>
</organism>
<reference evidence="2" key="1">
    <citation type="submission" date="2019-11" db="EMBL/GenBank/DDBJ databases">
        <authorList>
            <person name="Liu Y."/>
            <person name="Hou J."/>
            <person name="Li T.-Q."/>
            <person name="Guan C.-H."/>
            <person name="Wu X."/>
            <person name="Wu H.-Z."/>
            <person name="Ling F."/>
            <person name="Zhang R."/>
            <person name="Shi X.-G."/>
            <person name="Ren J.-P."/>
            <person name="Chen E.-F."/>
            <person name="Sun J.-M."/>
        </authorList>
    </citation>
    <scope>NUCLEOTIDE SEQUENCE</scope>
    <source>
        <strain evidence="2">Adult_tree_wgs_1</strain>
        <tissue evidence="2">Leaves</tissue>
    </source>
</reference>
<dbReference type="Gene3D" id="2.60.40.420">
    <property type="entry name" value="Cupredoxins - blue copper proteins"/>
    <property type="match status" value="2"/>
</dbReference>
<evidence type="ECO:0000313" key="3">
    <source>
        <dbReference type="Proteomes" id="UP000626092"/>
    </source>
</evidence>
<keyword evidence="3" id="KW-1185">Reference proteome</keyword>
<dbReference type="GO" id="GO:0009055">
    <property type="term" value="F:electron transfer activity"/>
    <property type="evidence" value="ECO:0007669"/>
    <property type="project" value="InterPro"/>
</dbReference>
<dbReference type="Proteomes" id="UP000626092">
    <property type="component" value="Unassembled WGS sequence"/>
</dbReference>
<dbReference type="PANTHER" id="PTHR34052">
    <property type="entry name" value="GLYCINE-RICH PROTEIN-LIKE"/>
    <property type="match status" value="1"/>
</dbReference>
<dbReference type="AlphaFoldDB" id="A0A834LFJ8"/>
<feature type="domain" description="Phytocyanin" evidence="1">
    <location>
        <begin position="45"/>
        <end position="160"/>
    </location>
</feature>
<comment type="caution">
    <text evidence="2">The sequence shown here is derived from an EMBL/GenBank/DDBJ whole genome shotgun (WGS) entry which is preliminary data.</text>
</comment>
<gene>
    <name evidence="2" type="ORF">RHSIM_Rhsim07G0231700</name>
</gene>
<name>A0A834LFJ8_RHOSS</name>
<sequence length="335" mass="36906">MCTTQDSSMPYEKYSWEMKMGLSLAQGLVLVVTVATILATSQAADTIVVGGSENWRFGFNYTAWALKHGPFFVNDILVFKYDPPSETTRPHNVYLLPNLGSFIKCDFEGAKLLANATQGSGSGFEYPLINPWRPLYFASSEGNGADCKDGLMKFFVVPLPRIVSSHCWEISAVGECARLKTRACLTSWEMKMGLMSLAQGLVLVVTVATILATSQAADTIVVGGSENWRFGFNYTSWALKHGPIFVNDILVFKYDPPSETTRPHNVYLLPNLGSFIKCDFEGAKLLANATQGSGSGFEYALMNPWRPLYFASSEGNGADCKDGLMKFFVVPLPRW</sequence>
<evidence type="ECO:0000259" key="1">
    <source>
        <dbReference type="PROSITE" id="PS51485"/>
    </source>
</evidence>
<proteinExistence type="predicted"/>
<evidence type="ECO:0000313" key="2">
    <source>
        <dbReference type="EMBL" id="KAF7137656.1"/>
    </source>
</evidence>
<feature type="domain" description="Phytocyanin" evidence="1">
    <location>
        <begin position="218"/>
        <end position="333"/>
    </location>
</feature>
<dbReference type="SUPFAM" id="SSF49503">
    <property type="entry name" value="Cupredoxins"/>
    <property type="match status" value="2"/>
</dbReference>
<dbReference type="PANTHER" id="PTHR34052:SF2">
    <property type="entry name" value="PLASTOCYANIN-LIKE DOMAIN PROTEIN"/>
    <property type="match status" value="1"/>
</dbReference>
<dbReference type="InterPro" id="IPR008972">
    <property type="entry name" value="Cupredoxin"/>
</dbReference>
<protein>
    <recommendedName>
        <fullName evidence="1">Phytocyanin domain-containing protein</fullName>
    </recommendedName>
</protein>
<accession>A0A834LFJ8</accession>
<dbReference type="EMBL" id="WJXA01000007">
    <property type="protein sequence ID" value="KAF7137656.1"/>
    <property type="molecule type" value="Genomic_DNA"/>
</dbReference>
<dbReference type="OrthoDB" id="1839683at2759"/>